<dbReference type="PANTHER" id="PTHR10926:SF73">
    <property type="entry name" value="LEM3 (LIGAND-EFFECT MODULATOR 3) FAMILY _ CDC50 FAMILY"/>
    <property type="match status" value="1"/>
</dbReference>
<comment type="subcellular location">
    <subcellularLocation>
        <location evidence="1">Membrane</location>
    </subcellularLocation>
</comment>
<evidence type="ECO:0000256" key="6">
    <source>
        <dbReference type="PIRNR" id="PIRNR015840"/>
    </source>
</evidence>
<name>S9V780_9TRYP</name>
<sequence>MNESDIPPKPHQKAIHQQKLWHVYAQQKPLYVAVALMICSVFLIPCGVAVIVYSDKVFESDFRYDNISNYRYSYAAAGVNEVDFSFDGAVYSTGSAVRVDFSLPKSLSAPIYIEYHLKRFYQNYRLFFSSFGRTQVYGTATSLPDTCRPYRWPGEVTDNRQEGYYYPCGALAWSMFNDSISFYKKASDTLICAGDKFSPDGTSLIDQDCHKTGIALGSDVKSSFKPTKEIKQLSGPMWTNAGDPSSSDPFLKEGYYFGEPGHKIPETMDEDLIVWTNVAYLADFSKLYRVIDVDLVAGDYYFYIVENFDVVSFEGEKHVRLVTRNWIGGRNHVLGILLTVVGSVAFVFALCVMIITCIKSRGLNSI</sequence>
<evidence type="ECO:0000313" key="9">
    <source>
        <dbReference type="Proteomes" id="UP000515908"/>
    </source>
</evidence>
<feature type="transmembrane region" description="Helical" evidence="7">
    <location>
        <begin position="30"/>
        <end position="53"/>
    </location>
</feature>
<evidence type="ECO:0000256" key="7">
    <source>
        <dbReference type="SAM" id="Phobius"/>
    </source>
</evidence>
<dbReference type="PANTHER" id="PTHR10926">
    <property type="entry name" value="CELL CYCLE CONTROL PROTEIN 50"/>
    <property type="match status" value="1"/>
</dbReference>
<dbReference type="OrthoDB" id="340608at2759"/>
<proteinExistence type="inferred from homology"/>
<accession>S9V780</accession>
<dbReference type="PIRSF" id="PIRSF015840">
    <property type="entry name" value="DUF284_TM_euk"/>
    <property type="match status" value="1"/>
</dbReference>
<organism evidence="8 9">
    <name type="scientific">Angomonas deanei</name>
    <dbReference type="NCBI Taxonomy" id="59799"/>
    <lineage>
        <taxon>Eukaryota</taxon>
        <taxon>Discoba</taxon>
        <taxon>Euglenozoa</taxon>
        <taxon>Kinetoplastea</taxon>
        <taxon>Metakinetoplastina</taxon>
        <taxon>Trypanosomatida</taxon>
        <taxon>Trypanosomatidae</taxon>
        <taxon>Strigomonadinae</taxon>
        <taxon>Angomonas</taxon>
    </lineage>
</organism>
<dbReference type="Pfam" id="PF03381">
    <property type="entry name" value="CDC50"/>
    <property type="match status" value="1"/>
</dbReference>
<reference evidence="8 9" key="1">
    <citation type="submission" date="2020-08" db="EMBL/GenBank/DDBJ databases">
        <authorList>
            <person name="Newling K."/>
            <person name="Davey J."/>
            <person name="Forrester S."/>
        </authorList>
    </citation>
    <scope>NUCLEOTIDE SEQUENCE [LARGE SCALE GENOMIC DNA]</scope>
    <source>
        <strain evidence="9">Crithidia deanei Carvalho (ATCC PRA-265)</strain>
    </source>
</reference>
<evidence type="ECO:0000256" key="4">
    <source>
        <dbReference type="ARBA" id="ARBA00022989"/>
    </source>
</evidence>
<comment type="similarity">
    <text evidence="2 6">Belongs to the CDC50/LEM3 family.</text>
</comment>
<evidence type="ECO:0000256" key="2">
    <source>
        <dbReference type="ARBA" id="ARBA00009457"/>
    </source>
</evidence>
<dbReference type="AlphaFoldDB" id="S9V780"/>
<dbReference type="GO" id="GO:0005794">
    <property type="term" value="C:Golgi apparatus"/>
    <property type="evidence" value="ECO:0007669"/>
    <property type="project" value="TreeGrafter"/>
</dbReference>
<dbReference type="GO" id="GO:0005783">
    <property type="term" value="C:endoplasmic reticulum"/>
    <property type="evidence" value="ECO:0007669"/>
    <property type="project" value="TreeGrafter"/>
</dbReference>
<evidence type="ECO:0000256" key="5">
    <source>
        <dbReference type="ARBA" id="ARBA00023136"/>
    </source>
</evidence>
<dbReference type="EMBL" id="LR877150">
    <property type="protein sequence ID" value="CAD2216396.1"/>
    <property type="molecule type" value="Genomic_DNA"/>
</dbReference>
<keyword evidence="3 7" id="KW-0812">Transmembrane</keyword>
<evidence type="ECO:0000313" key="8">
    <source>
        <dbReference type="EMBL" id="CAD2216396.1"/>
    </source>
</evidence>
<dbReference type="VEuPathDB" id="TriTrypDB:ADEAN_000385800"/>
<protein>
    <submittedName>
        <fullName evidence="8">LEM3 (Ligand-effect modulator 3) family / CDC50 family, putative</fullName>
    </submittedName>
</protein>
<dbReference type="InterPro" id="IPR005045">
    <property type="entry name" value="CDC50/LEM3_fam"/>
</dbReference>
<dbReference type="Proteomes" id="UP000515908">
    <property type="component" value="Chromosome 06"/>
</dbReference>
<keyword evidence="9" id="KW-1185">Reference proteome</keyword>
<dbReference type="GO" id="GO:0005886">
    <property type="term" value="C:plasma membrane"/>
    <property type="evidence" value="ECO:0007669"/>
    <property type="project" value="TreeGrafter"/>
</dbReference>
<gene>
    <name evidence="8" type="ORF">ADEAN_000385800</name>
</gene>
<keyword evidence="5 6" id="KW-0472">Membrane</keyword>
<feature type="transmembrane region" description="Helical" evidence="7">
    <location>
        <begin position="333"/>
        <end position="355"/>
    </location>
</feature>
<evidence type="ECO:0000256" key="1">
    <source>
        <dbReference type="ARBA" id="ARBA00004370"/>
    </source>
</evidence>
<keyword evidence="4 7" id="KW-1133">Transmembrane helix</keyword>
<evidence type="ECO:0000256" key="3">
    <source>
        <dbReference type="ARBA" id="ARBA00022692"/>
    </source>
</evidence>